<accession>A0AAV4Y2F6</accession>
<proteinExistence type="predicted"/>
<organism evidence="1 2">
    <name type="scientific">Caerostris extrusa</name>
    <name type="common">Bark spider</name>
    <name type="synonym">Caerostris bankana</name>
    <dbReference type="NCBI Taxonomy" id="172846"/>
    <lineage>
        <taxon>Eukaryota</taxon>
        <taxon>Metazoa</taxon>
        <taxon>Ecdysozoa</taxon>
        <taxon>Arthropoda</taxon>
        <taxon>Chelicerata</taxon>
        <taxon>Arachnida</taxon>
        <taxon>Araneae</taxon>
        <taxon>Araneomorphae</taxon>
        <taxon>Entelegynae</taxon>
        <taxon>Araneoidea</taxon>
        <taxon>Araneidae</taxon>
        <taxon>Caerostris</taxon>
    </lineage>
</organism>
<evidence type="ECO:0000313" key="1">
    <source>
        <dbReference type="EMBL" id="GIZ00560.1"/>
    </source>
</evidence>
<dbReference type="Proteomes" id="UP001054945">
    <property type="component" value="Unassembled WGS sequence"/>
</dbReference>
<sequence>MKKLRNLCTHINVPKDHQCIIHPQELMHQPRTSITLTQLRLHSKRNECHYNTQSGMDTCLSYVSTPLPGRPPESHNWELLNRPIVLSRRWL</sequence>
<name>A0AAV4Y2F6_CAEEX</name>
<gene>
    <name evidence="1" type="ORF">CEXT_498921</name>
</gene>
<dbReference type="AlphaFoldDB" id="A0AAV4Y2F6"/>
<reference evidence="1 2" key="1">
    <citation type="submission" date="2021-06" db="EMBL/GenBank/DDBJ databases">
        <title>Caerostris extrusa draft genome.</title>
        <authorList>
            <person name="Kono N."/>
            <person name="Arakawa K."/>
        </authorList>
    </citation>
    <scope>NUCLEOTIDE SEQUENCE [LARGE SCALE GENOMIC DNA]</scope>
</reference>
<keyword evidence="2" id="KW-1185">Reference proteome</keyword>
<protein>
    <submittedName>
        <fullName evidence="1">Uncharacterized protein</fullName>
    </submittedName>
</protein>
<dbReference type="EMBL" id="BPLR01018559">
    <property type="protein sequence ID" value="GIZ00560.1"/>
    <property type="molecule type" value="Genomic_DNA"/>
</dbReference>
<comment type="caution">
    <text evidence="1">The sequence shown here is derived from an EMBL/GenBank/DDBJ whole genome shotgun (WGS) entry which is preliminary data.</text>
</comment>
<evidence type="ECO:0000313" key="2">
    <source>
        <dbReference type="Proteomes" id="UP001054945"/>
    </source>
</evidence>